<sequence length="254" mass="27113">MKNQIRIKPAISMANAMKASALLAVSAALLSGCSAIGGNDSAYRAAMQTYLESVMKSDNGSPQTAFCLSVYSGGTGTDYSSDCNSEVAKGYSFATPVSQLKNQNLIALESAGLIHIGKQFDCVVKGIGFFGPAPVYHYPVIPVKMNKGATYVDNFGGQKICFGGVKVAHVLSATKPHFNSKYSMKTSVVRFSVGYSGISMDLVKKSPDLKKKILGDRHESVREAMRKSEIVTAVLGKESSNHWKVLKLVSAKPA</sequence>
<geneLocation type="plasmid" evidence="2">
    <name>pTcM1</name>
</geneLocation>
<dbReference type="EMBL" id="EU421841">
    <property type="protein sequence ID" value="ACA00202.1"/>
    <property type="molecule type" value="Genomic_DNA"/>
</dbReference>
<evidence type="ECO:0008006" key="3">
    <source>
        <dbReference type="Google" id="ProtNLM"/>
    </source>
</evidence>
<protein>
    <recommendedName>
        <fullName evidence="3">Lipoprotein</fullName>
    </recommendedName>
</protein>
<reference evidence="2" key="1">
    <citation type="journal article" date="2008" name="Appl. Environ. Microbiol.">
        <title>Presence of a family of plasmids (29 to 65 kilobases) with a 26-kilobase common region in different strains of the sulfur-oxidizing bacterium Acidithiobacillus caldus.</title>
        <authorList>
            <person name="van Zyl L.J."/>
            <person name="Deane S.M."/>
            <person name="Louw L.A."/>
            <person name="Rawlings D.E."/>
        </authorList>
    </citation>
    <scope>NUCLEOTIDE SEQUENCE</scope>
    <source>
        <strain evidence="2">MNG</strain>
        <plasmid evidence="2">pTcM1</plasmid>
    </source>
</reference>
<dbReference type="RefSeq" id="WP_012387035.1">
    <property type="nucleotide sequence ID" value="NC_010600.1"/>
</dbReference>
<organism evidence="2">
    <name type="scientific">Acidithiobacillus caldus</name>
    <dbReference type="NCBI Taxonomy" id="33059"/>
    <lineage>
        <taxon>Bacteria</taxon>
        <taxon>Pseudomonadati</taxon>
        <taxon>Pseudomonadota</taxon>
        <taxon>Acidithiobacillia</taxon>
        <taxon>Acidithiobacillales</taxon>
        <taxon>Acidithiobacillaceae</taxon>
        <taxon>Acidithiobacillus</taxon>
    </lineage>
</organism>
<keyword evidence="2" id="KW-0614">Plasmid</keyword>
<evidence type="ECO:0000313" key="2">
    <source>
        <dbReference type="EMBL" id="ACA00202.1"/>
    </source>
</evidence>
<accession>B1A4M4</accession>
<feature type="chain" id="PRO_5002760064" description="Lipoprotein" evidence="1">
    <location>
        <begin position="38"/>
        <end position="254"/>
    </location>
</feature>
<dbReference type="GeneID" id="92933057"/>
<proteinExistence type="predicted"/>
<evidence type="ECO:0000256" key="1">
    <source>
        <dbReference type="SAM" id="SignalP"/>
    </source>
</evidence>
<name>B1A4M4_9PROT</name>
<dbReference type="PROSITE" id="PS51257">
    <property type="entry name" value="PROKAR_LIPOPROTEIN"/>
    <property type="match status" value="1"/>
</dbReference>
<feature type="signal peptide" evidence="1">
    <location>
        <begin position="1"/>
        <end position="37"/>
    </location>
</feature>
<keyword evidence="1" id="KW-0732">Signal</keyword>
<dbReference type="AlphaFoldDB" id="B1A4M4"/>